<feature type="transmembrane region" description="Helical" evidence="1">
    <location>
        <begin position="267"/>
        <end position="295"/>
    </location>
</feature>
<feature type="transmembrane region" description="Helical" evidence="1">
    <location>
        <begin position="213"/>
        <end position="236"/>
    </location>
</feature>
<evidence type="ECO:0000256" key="1">
    <source>
        <dbReference type="SAM" id="Phobius"/>
    </source>
</evidence>
<keyword evidence="1" id="KW-0812">Transmembrane</keyword>
<dbReference type="InterPro" id="IPR018650">
    <property type="entry name" value="STSV1_Orf64"/>
</dbReference>
<feature type="transmembrane region" description="Helical" evidence="1">
    <location>
        <begin position="307"/>
        <end position="326"/>
    </location>
</feature>
<dbReference type="Proteomes" id="UP001058003">
    <property type="component" value="Chromosome"/>
</dbReference>
<evidence type="ECO:0000313" key="3">
    <source>
        <dbReference type="Proteomes" id="UP001058003"/>
    </source>
</evidence>
<dbReference type="RefSeq" id="WP_052387451.1">
    <property type="nucleotide sequence ID" value="NZ_CP073767.1"/>
</dbReference>
<reference evidence="2" key="1">
    <citation type="submission" date="2021-04" db="EMBL/GenBank/DDBJ databases">
        <title>Dactylosporangium aurantiacum NRRL B-8018 full assembly.</title>
        <authorList>
            <person name="Hartkoorn R.C."/>
            <person name="Beaudoing E."/>
            <person name="Hot D."/>
        </authorList>
    </citation>
    <scope>NUCLEOTIDE SEQUENCE</scope>
    <source>
        <strain evidence="2">NRRL B-8018</strain>
    </source>
</reference>
<gene>
    <name evidence="2" type="ORF">Daura_21565</name>
</gene>
<feature type="transmembrane region" description="Helical" evidence="1">
    <location>
        <begin position="338"/>
        <end position="360"/>
    </location>
</feature>
<organism evidence="2 3">
    <name type="scientific">Dactylosporangium aurantiacum</name>
    <dbReference type="NCBI Taxonomy" id="35754"/>
    <lineage>
        <taxon>Bacteria</taxon>
        <taxon>Bacillati</taxon>
        <taxon>Actinomycetota</taxon>
        <taxon>Actinomycetes</taxon>
        <taxon>Micromonosporales</taxon>
        <taxon>Micromonosporaceae</taxon>
        <taxon>Dactylosporangium</taxon>
    </lineage>
</organism>
<keyword evidence="1" id="KW-0472">Membrane</keyword>
<keyword evidence="3" id="KW-1185">Reference proteome</keyword>
<proteinExistence type="predicted"/>
<sequence length="475" mass="51168">MSITTADAPARADSVGSFDRRSALPYALAAALFAAYTTLSVSRHLRIQTAGYDLGIFEQAIRAYAHLQAPVSQLKGPGYHLLGDHFHPLLMLLAPAYRIFPSPITLLVAQALMLAVSAIPVTRHGMRVTGPTGGLGIGIAYGLSWGLQEAVGFDFHEICLAVPLLACALVRLAEHRWHAAALWALPLVLVKEELPATVAALGGYLILRRQYKLGLAVVAFAVITGLVIVGLVIPAFNPGHAYPYETGASAQDPLTRLLTPGVKLRTILWLLLPTLFLAVRSPLLLLAAPTLAWRFWSTNHMYWGTEFQYSAILMPVIFVALLHALAALRTHPNATVRWWTRTVPALTVVVALACTTTLPLRRLVVPSTWRSDPAAAATRATLEMIPDGAVVAATNLLAAQLTVRCTVYLYPNYPDSALRPEWVAVTDFADPALIPLDQRAAFAALPGRGYELVTRRGGVAIYHRGPAHAGPGAGR</sequence>
<dbReference type="Pfam" id="PF09852">
    <property type="entry name" value="DUF2079"/>
    <property type="match status" value="1"/>
</dbReference>
<dbReference type="EMBL" id="CP073767">
    <property type="protein sequence ID" value="UWZ58536.1"/>
    <property type="molecule type" value="Genomic_DNA"/>
</dbReference>
<dbReference type="KEGG" id="daur:Daura_21565"/>
<dbReference type="AlphaFoldDB" id="A0A9Q9IMU8"/>
<protein>
    <submittedName>
        <fullName evidence="2">DUF2079 domain-containing protein</fullName>
    </submittedName>
</protein>
<evidence type="ECO:0000313" key="2">
    <source>
        <dbReference type="EMBL" id="UWZ58536.1"/>
    </source>
</evidence>
<accession>A0A9Q9IMU8</accession>
<keyword evidence="1" id="KW-1133">Transmembrane helix</keyword>
<name>A0A9Q9IMU8_9ACTN</name>